<evidence type="ECO:0000313" key="1">
    <source>
        <dbReference type="EMBL" id="KAF9450794.1"/>
    </source>
</evidence>
<gene>
    <name evidence="1" type="ORF">P691DRAFT_433055</name>
</gene>
<dbReference type="AlphaFoldDB" id="A0A9P5XI31"/>
<dbReference type="EMBL" id="MU151097">
    <property type="protein sequence ID" value="KAF9450794.1"/>
    <property type="molecule type" value="Genomic_DNA"/>
</dbReference>
<accession>A0A9P5XI31</accession>
<proteinExistence type="predicted"/>
<comment type="caution">
    <text evidence="1">The sequence shown here is derived from an EMBL/GenBank/DDBJ whole genome shotgun (WGS) entry which is preliminary data.</text>
</comment>
<protein>
    <submittedName>
        <fullName evidence="1">Uncharacterized protein</fullName>
    </submittedName>
</protein>
<evidence type="ECO:0000313" key="2">
    <source>
        <dbReference type="Proteomes" id="UP000807342"/>
    </source>
</evidence>
<organism evidence="1 2">
    <name type="scientific">Macrolepiota fuliginosa MF-IS2</name>
    <dbReference type="NCBI Taxonomy" id="1400762"/>
    <lineage>
        <taxon>Eukaryota</taxon>
        <taxon>Fungi</taxon>
        <taxon>Dikarya</taxon>
        <taxon>Basidiomycota</taxon>
        <taxon>Agaricomycotina</taxon>
        <taxon>Agaricomycetes</taxon>
        <taxon>Agaricomycetidae</taxon>
        <taxon>Agaricales</taxon>
        <taxon>Agaricineae</taxon>
        <taxon>Agaricaceae</taxon>
        <taxon>Macrolepiota</taxon>
    </lineage>
</organism>
<dbReference type="Proteomes" id="UP000807342">
    <property type="component" value="Unassembled WGS sequence"/>
</dbReference>
<keyword evidence="2" id="KW-1185">Reference proteome</keyword>
<sequence>MSHCVTTTNVPLRIFINASGAWRYKPRKNIVTCWGSLESVSAGRCSGFLPRTEQGKYLLGRMMHGPSASTPRARLIFRGMLPLGLKSYESLYVQTFTGPNKEDLWVQWDHPSTPTAVSPRKAEYIDVAPLYYKSAVIRIRQIVKYTHPPSFLCLRGDAE</sequence>
<reference evidence="1" key="1">
    <citation type="submission" date="2020-11" db="EMBL/GenBank/DDBJ databases">
        <authorList>
            <consortium name="DOE Joint Genome Institute"/>
            <person name="Ahrendt S."/>
            <person name="Riley R."/>
            <person name="Andreopoulos W."/>
            <person name="Labutti K."/>
            <person name="Pangilinan J."/>
            <person name="Ruiz-Duenas F.J."/>
            <person name="Barrasa J.M."/>
            <person name="Sanchez-Garcia M."/>
            <person name="Camarero S."/>
            <person name="Miyauchi S."/>
            <person name="Serrano A."/>
            <person name="Linde D."/>
            <person name="Babiker R."/>
            <person name="Drula E."/>
            <person name="Ayuso-Fernandez I."/>
            <person name="Pacheco R."/>
            <person name="Padilla G."/>
            <person name="Ferreira P."/>
            <person name="Barriuso J."/>
            <person name="Kellner H."/>
            <person name="Castanera R."/>
            <person name="Alfaro M."/>
            <person name="Ramirez L."/>
            <person name="Pisabarro A.G."/>
            <person name="Kuo A."/>
            <person name="Tritt A."/>
            <person name="Lipzen A."/>
            <person name="He G."/>
            <person name="Yan M."/>
            <person name="Ng V."/>
            <person name="Cullen D."/>
            <person name="Martin F."/>
            <person name="Rosso M.-N."/>
            <person name="Henrissat B."/>
            <person name="Hibbett D."/>
            <person name="Martinez A.T."/>
            <person name="Grigoriev I.V."/>
        </authorList>
    </citation>
    <scope>NUCLEOTIDE SEQUENCE</scope>
    <source>
        <strain evidence="1">MF-IS2</strain>
    </source>
</reference>
<name>A0A9P5XI31_9AGAR</name>